<feature type="compositionally biased region" description="Basic residues" evidence="1">
    <location>
        <begin position="158"/>
        <end position="167"/>
    </location>
</feature>
<evidence type="ECO:0000313" key="3">
    <source>
        <dbReference type="Proteomes" id="UP000823388"/>
    </source>
</evidence>
<proteinExistence type="predicted"/>
<dbReference type="Proteomes" id="UP000823388">
    <property type="component" value="Chromosome 2K"/>
</dbReference>
<name>A0A8T0WIB5_PANVG</name>
<reference evidence="2" key="1">
    <citation type="submission" date="2020-05" db="EMBL/GenBank/DDBJ databases">
        <title>WGS assembly of Panicum virgatum.</title>
        <authorList>
            <person name="Lovell J.T."/>
            <person name="Jenkins J."/>
            <person name="Shu S."/>
            <person name="Juenger T.E."/>
            <person name="Schmutz J."/>
        </authorList>
    </citation>
    <scope>NUCLEOTIDE SEQUENCE</scope>
    <source>
        <strain evidence="2">AP13</strain>
    </source>
</reference>
<comment type="caution">
    <text evidence="2">The sequence shown here is derived from an EMBL/GenBank/DDBJ whole genome shotgun (WGS) entry which is preliminary data.</text>
</comment>
<dbReference type="EMBL" id="CM029039">
    <property type="protein sequence ID" value="KAG2642859.1"/>
    <property type="molecule type" value="Genomic_DNA"/>
</dbReference>
<gene>
    <name evidence="2" type="ORF">PVAP13_2KG288068</name>
</gene>
<evidence type="ECO:0000313" key="2">
    <source>
        <dbReference type="EMBL" id="KAG2642859.1"/>
    </source>
</evidence>
<evidence type="ECO:0000256" key="1">
    <source>
        <dbReference type="SAM" id="MobiDB-lite"/>
    </source>
</evidence>
<feature type="compositionally biased region" description="Polar residues" evidence="1">
    <location>
        <begin position="61"/>
        <end position="70"/>
    </location>
</feature>
<feature type="region of interest" description="Disordered" evidence="1">
    <location>
        <begin position="108"/>
        <end position="199"/>
    </location>
</feature>
<keyword evidence="3" id="KW-1185">Reference proteome</keyword>
<accession>A0A8T0WIB5</accession>
<dbReference type="AlphaFoldDB" id="A0A8T0WIB5"/>
<feature type="compositionally biased region" description="Acidic residues" evidence="1">
    <location>
        <begin position="141"/>
        <end position="151"/>
    </location>
</feature>
<organism evidence="2 3">
    <name type="scientific">Panicum virgatum</name>
    <name type="common">Blackwell switchgrass</name>
    <dbReference type="NCBI Taxonomy" id="38727"/>
    <lineage>
        <taxon>Eukaryota</taxon>
        <taxon>Viridiplantae</taxon>
        <taxon>Streptophyta</taxon>
        <taxon>Embryophyta</taxon>
        <taxon>Tracheophyta</taxon>
        <taxon>Spermatophyta</taxon>
        <taxon>Magnoliopsida</taxon>
        <taxon>Liliopsida</taxon>
        <taxon>Poales</taxon>
        <taxon>Poaceae</taxon>
        <taxon>PACMAD clade</taxon>
        <taxon>Panicoideae</taxon>
        <taxon>Panicodae</taxon>
        <taxon>Paniceae</taxon>
        <taxon>Panicinae</taxon>
        <taxon>Panicum</taxon>
        <taxon>Panicum sect. Hiantes</taxon>
    </lineage>
</organism>
<feature type="compositionally biased region" description="Basic and acidic residues" evidence="1">
    <location>
        <begin position="169"/>
        <end position="180"/>
    </location>
</feature>
<sequence>MAHQLAQSGRSRHHARRSNPSPPRRNDALRVSLKGHSPGSWLVSLATAELPPTRPPPLQPNSHATPRQILAPSSSSSCAWRGLQAPHIGDLLPHRALHRHHHRRLLLLRPRRPEAGARRARLAPPGHAHQRRRRRSFQEHQEEEGDGEEEAAGARELARRRRRRQPGGRRPELAEVRPEGDSWSQAPKVSKSDEEEIYR</sequence>
<feature type="region of interest" description="Disordered" evidence="1">
    <location>
        <begin position="1"/>
        <end position="70"/>
    </location>
</feature>
<protein>
    <submittedName>
        <fullName evidence="2">Uncharacterized protein</fullName>
    </submittedName>
</protein>